<evidence type="ECO:0000313" key="1">
    <source>
        <dbReference type="EMBL" id="MDT3318045.1"/>
    </source>
</evidence>
<comment type="caution">
    <text evidence="1">The sequence shown here is derived from an EMBL/GenBank/DDBJ whole genome shotgun (WGS) entry which is preliminary data.</text>
</comment>
<dbReference type="Gene3D" id="2.60.40.2700">
    <property type="match status" value="3"/>
</dbReference>
<evidence type="ECO:0000313" key="2">
    <source>
        <dbReference type="Proteomes" id="UP001251849"/>
    </source>
</evidence>
<keyword evidence="2" id="KW-1185">Reference proteome</keyword>
<dbReference type="Proteomes" id="UP001251849">
    <property type="component" value="Unassembled WGS sequence"/>
</dbReference>
<sequence>MPQAASADETASLGAISGSVSGDRIAVGDGVASAWLLDGEGSFYVYSAPIARDGTYLIAGLPAGEYRVGFNELGYDDGDGITSFTEWWDDAASLDLSAPIVVDGATIDGISANVDTLAGAASDPVISGSPVVGKKLSASRGVWPSDVELGYAWYAGDTLLANGTASTITVGPEALGARVSVDVYAALAETGYPADDALQFKRSAETSAVTAGALQSATPSISGTAKVGGTLTAKTGTWTKGTTLGYQWYASGKAIKGATKSTYKLPASLVGKKVTVKVTGKKAGYVTAAKTAKATPKVSQSATPTIKGTAKVGQKLTANPGKWGSGMKLTYQWYANGKAIAKAKGKTLTLTSGVKGKKITVKVTGKKSGYATVTTTSKATAAVKAKTVASAVAKPVSKTSCPKSHPIKGNQTTRHTTDWIYHVPGGQFYKATHPEQCFATEAAARKAGYRASKR</sequence>
<name>A0ABU3GH92_9MICO</name>
<evidence type="ECO:0008006" key="3">
    <source>
        <dbReference type="Google" id="ProtNLM"/>
    </source>
</evidence>
<organism evidence="1 2">
    <name type="scientific">Microbacterium gawkjiense</name>
    <dbReference type="NCBI Taxonomy" id="3067309"/>
    <lineage>
        <taxon>Bacteria</taxon>
        <taxon>Bacillati</taxon>
        <taxon>Actinomycetota</taxon>
        <taxon>Actinomycetes</taxon>
        <taxon>Micrococcales</taxon>
        <taxon>Microbacteriaceae</taxon>
        <taxon>Microbacterium</taxon>
    </lineage>
</organism>
<dbReference type="EMBL" id="JAUZVV010000002">
    <property type="protein sequence ID" value="MDT3318045.1"/>
    <property type="molecule type" value="Genomic_DNA"/>
</dbReference>
<gene>
    <name evidence="1" type="ORF">Q9S71_14545</name>
</gene>
<proteinExistence type="predicted"/>
<protein>
    <recommendedName>
        <fullName evidence="3">Carboxypeptidase regulatory-like domain-containing protein</fullName>
    </recommendedName>
</protein>
<reference evidence="1 2" key="1">
    <citation type="submission" date="2023-08" db="EMBL/GenBank/DDBJ databases">
        <title>Microbacterium aquilitoris sp. nov. and Microbacterium gwkjibeachense sp. nov., isolated from beach.</title>
        <authorList>
            <person name="Lee S.D."/>
            <person name="Yang H."/>
            <person name="Kim I."/>
        </authorList>
    </citation>
    <scope>NUCLEOTIDE SEQUENCE [LARGE SCALE GENOMIC DNA]</scope>
    <source>
        <strain evidence="1 2">KSW4-11</strain>
    </source>
</reference>
<accession>A0ABU3GH92</accession>